<dbReference type="EMBL" id="RYZZ01000034">
    <property type="protein sequence ID" value="RUQ26562.1"/>
    <property type="molecule type" value="Genomic_DNA"/>
</dbReference>
<dbReference type="SUPFAM" id="SSF51161">
    <property type="entry name" value="Trimeric LpxA-like enzymes"/>
    <property type="match status" value="1"/>
</dbReference>
<dbReference type="PROSITE" id="PS00101">
    <property type="entry name" value="HEXAPEP_TRANSFERASES"/>
    <property type="match status" value="1"/>
</dbReference>
<evidence type="ECO:0000256" key="2">
    <source>
        <dbReference type="ARBA" id="ARBA00022737"/>
    </source>
</evidence>
<dbReference type="Gene3D" id="2.160.10.10">
    <property type="entry name" value="Hexapeptide repeat proteins"/>
    <property type="match status" value="1"/>
</dbReference>
<keyword evidence="4" id="KW-1185">Reference proteome</keyword>
<sequence length="209" mass="23925">MIRNLPKLLLFKIKWRKHNRHNFVKTNTLFPIDLVKVGKMSYGPLNVFHWGAENEKLYIGHYVSIAEGVKLILGGNHYMNTLSTYPFRVQVLKEAREAWSKGSIIINDDVWIGTDAIIMSGIVVGQGAVIAAGSVVTKDVPPYAIVGGNPARVIKYRFNEELIEKMKKVNFENIDDQFVFKNSENLYKELNEERLNDLVNFNKSILRDE</sequence>
<evidence type="ECO:0000313" key="4">
    <source>
        <dbReference type="Proteomes" id="UP000267430"/>
    </source>
</evidence>
<protein>
    <submittedName>
        <fullName evidence="3">CatB-related O-acetyltransferase</fullName>
    </submittedName>
</protein>
<keyword evidence="1 3" id="KW-0808">Transferase</keyword>
<accession>A0A3S0TRX4</accession>
<dbReference type="Pfam" id="PF00132">
    <property type="entry name" value="Hexapep"/>
    <property type="match status" value="1"/>
</dbReference>
<name>A0A3S0TRX4_9BACI</name>
<comment type="caution">
    <text evidence="3">The sequence shown here is derived from an EMBL/GenBank/DDBJ whole genome shotgun (WGS) entry which is preliminary data.</text>
</comment>
<evidence type="ECO:0000256" key="1">
    <source>
        <dbReference type="ARBA" id="ARBA00022679"/>
    </source>
</evidence>
<dbReference type="OrthoDB" id="9801697at2"/>
<dbReference type="InterPro" id="IPR050179">
    <property type="entry name" value="Trans_hexapeptide_repeat"/>
</dbReference>
<dbReference type="CDD" id="cd03349">
    <property type="entry name" value="LbH_XAT"/>
    <property type="match status" value="1"/>
</dbReference>
<dbReference type="InterPro" id="IPR001451">
    <property type="entry name" value="Hexapep"/>
</dbReference>
<gene>
    <name evidence="3" type="ORF">ELQ35_18455</name>
</gene>
<keyword evidence="2" id="KW-0677">Repeat</keyword>
<dbReference type="PANTHER" id="PTHR43300:SF11">
    <property type="entry name" value="ACETYLTRANSFERASE RV3034C-RELATED"/>
    <property type="match status" value="1"/>
</dbReference>
<evidence type="ECO:0000313" key="3">
    <source>
        <dbReference type="EMBL" id="RUQ26562.1"/>
    </source>
</evidence>
<organism evidence="3 4">
    <name type="scientific">Peribacillus cavernae</name>
    <dbReference type="NCBI Taxonomy" id="1674310"/>
    <lineage>
        <taxon>Bacteria</taxon>
        <taxon>Bacillati</taxon>
        <taxon>Bacillota</taxon>
        <taxon>Bacilli</taxon>
        <taxon>Bacillales</taxon>
        <taxon>Bacillaceae</taxon>
        <taxon>Peribacillus</taxon>
    </lineage>
</organism>
<dbReference type="InterPro" id="IPR018357">
    <property type="entry name" value="Hexapep_transf_CS"/>
</dbReference>
<dbReference type="AlphaFoldDB" id="A0A3S0TRX4"/>
<dbReference type="Proteomes" id="UP000267430">
    <property type="component" value="Unassembled WGS sequence"/>
</dbReference>
<dbReference type="InterPro" id="IPR011004">
    <property type="entry name" value="Trimer_LpxA-like_sf"/>
</dbReference>
<reference evidence="3 4" key="1">
    <citation type="submission" date="2018-12" db="EMBL/GenBank/DDBJ databases">
        <title>Bacillus chawlae sp. nov., Bacillus glennii sp. nov., and Bacillus saganii sp. nov. Isolated from the Vehicle Assembly Building at Kennedy Space Center where the Viking Spacecraft were Assembled.</title>
        <authorList>
            <person name="Seuylemezian A."/>
            <person name="Vaishampayan P."/>
        </authorList>
    </citation>
    <scope>NUCLEOTIDE SEQUENCE [LARGE SCALE GENOMIC DNA]</scope>
    <source>
        <strain evidence="3 4">L5</strain>
    </source>
</reference>
<dbReference type="RefSeq" id="WP_126866662.1">
    <property type="nucleotide sequence ID" value="NZ_JAUSTX010000032.1"/>
</dbReference>
<proteinExistence type="predicted"/>
<dbReference type="PANTHER" id="PTHR43300">
    <property type="entry name" value="ACETYLTRANSFERASE"/>
    <property type="match status" value="1"/>
</dbReference>
<dbReference type="GO" id="GO:0016740">
    <property type="term" value="F:transferase activity"/>
    <property type="evidence" value="ECO:0007669"/>
    <property type="project" value="UniProtKB-KW"/>
</dbReference>